<name>A0A0G0JD31_9BACT</name>
<organism evidence="1 2">
    <name type="scientific">Candidatus Nomurabacteria bacterium GW2011_GWB1_37_5</name>
    <dbReference type="NCBI Taxonomy" id="1618742"/>
    <lineage>
        <taxon>Bacteria</taxon>
        <taxon>Candidatus Nomuraibacteriota</taxon>
    </lineage>
</organism>
<dbReference type="Proteomes" id="UP000033876">
    <property type="component" value="Unassembled WGS sequence"/>
</dbReference>
<comment type="caution">
    <text evidence="1">The sequence shown here is derived from an EMBL/GenBank/DDBJ whole genome shotgun (WGS) entry which is preliminary data.</text>
</comment>
<sequence length="173" mass="19725">MKNLGDEIWNKIKEKNLQIDAESMHIGGAKNLEDKINILLKEINEIEEEKDRYYYHTGKINEEDNKEKIILTIDEVESQADLSKIYNTCACSQQESRFKSVLGHLLIDSRAINSNVNNNFINSYRLDAISGEVNPFIKTNAFDMSFGNKKIAFDNITAKKGIEYVTAELESLG</sequence>
<proteinExistence type="predicted"/>
<gene>
    <name evidence="1" type="ORF">US50_C0040G0001</name>
</gene>
<reference evidence="1 2" key="1">
    <citation type="journal article" date="2015" name="Nature">
        <title>rRNA introns, odd ribosomes, and small enigmatic genomes across a large radiation of phyla.</title>
        <authorList>
            <person name="Brown C.T."/>
            <person name="Hug L.A."/>
            <person name="Thomas B.C."/>
            <person name="Sharon I."/>
            <person name="Castelle C.J."/>
            <person name="Singh A."/>
            <person name="Wilkins M.J."/>
            <person name="Williams K.H."/>
            <person name="Banfield J.F."/>
        </authorList>
    </citation>
    <scope>NUCLEOTIDE SEQUENCE [LARGE SCALE GENOMIC DNA]</scope>
</reference>
<dbReference type="AlphaFoldDB" id="A0A0G0JD31"/>
<feature type="non-terminal residue" evidence="1">
    <location>
        <position position="173"/>
    </location>
</feature>
<dbReference type="EMBL" id="LBTF01000040">
    <property type="protein sequence ID" value="KKQ34674.1"/>
    <property type="molecule type" value="Genomic_DNA"/>
</dbReference>
<evidence type="ECO:0000313" key="2">
    <source>
        <dbReference type="Proteomes" id="UP000033876"/>
    </source>
</evidence>
<accession>A0A0G0JD31</accession>
<evidence type="ECO:0000313" key="1">
    <source>
        <dbReference type="EMBL" id="KKQ34674.1"/>
    </source>
</evidence>
<protein>
    <submittedName>
        <fullName evidence="1">Uncharacterized protein</fullName>
    </submittedName>
</protein>